<dbReference type="Pfam" id="PF01933">
    <property type="entry name" value="CofD"/>
    <property type="match status" value="1"/>
</dbReference>
<dbReference type="InterPro" id="IPR010115">
    <property type="entry name" value="FbiA/CofD"/>
</dbReference>
<dbReference type="PANTHER" id="PTHR43007:SF1">
    <property type="entry name" value="2-PHOSPHO-L-LACTATE TRANSFERASE"/>
    <property type="match status" value="1"/>
</dbReference>
<dbReference type="Proteomes" id="UP000244384">
    <property type="component" value="Chromosome"/>
</dbReference>
<dbReference type="InterPro" id="IPR038136">
    <property type="entry name" value="CofD-like_dom_sf"/>
</dbReference>
<reference evidence="2" key="1">
    <citation type="submission" date="2018-01" db="EMBL/GenBank/DDBJ databases">
        <authorList>
            <person name="Li J."/>
        </authorList>
    </citation>
    <scope>NUCLEOTIDE SEQUENCE [LARGE SCALE GENOMIC DNA]</scope>
    <source>
        <strain evidence="2">592</strain>
    </source>
</reference>
<dbReference type="PANTHER" id="PTHR43007">
    <property type="entry name" value="2-PHOSPHO-L-LACTATE TRANSFERASE"/>
    <property type="match status" value="1"/>
</dbReference>
<dbReference type="EMBL" id="CP026952">
    <property type="protein sequence ID" value="AWB93027.1"/>
    <property type="molecule type" value="Genomic_DNA"/>
</dbReference>
<evidence type="ECO:0000313" key="1">
    <source>
        <dbReference type="EMBL" id="AWB93027.1"/>
    </source>
</evidence>
<dbReference type="InterPro" id="IPR002882">
    <property type="entry name" value="CofD"/>
</dbReference>
<sequence>MSSRMARFSKSPACRPGAGRSPVHDTMATMRITIVSGADGAPFLHDLAARLAPEDVLTVIAPTVRDHWSAWLKASPDLDALLLVPGTPTTYAVADQLRTIEYSPEWQRTSDQDVATRLVRTELIGTGFSLTEATLAAATRSGLPYALLPACEQRAELHVVVGGDEPRAIHVEEYLADPGAHSPTETVLVAESLSVSPTVVTALQQTDVLVLAPSSRTLAIDPVLRVPGFLDLVTDDLPVIVVDHEDSAPADLVRVAGLREADPGDTHAAPADPAAVLDLARKLVVA</sequence>
<dbReference type="Gene3D" id="3.40.50.10680">
    <property type="entry name" value="CofD-like domains"/>
    <property type="match status" value="1"/>
</dbReference>
<evidence type="ECO:0000313" key="2">
    <source>
        <dbReference type="Proteomes" id="UP000244384"/>
    </source>
</evidence>
<dbReference type="SUPFAM" id="SSF142338">
    <property type="entry name" value="CofD-like"/>
    <property type="match status" value="1"/>
</dbReference>
<dbReference type="AlphaFoldDB" id="A0A2S0WNY6"/>
<organism evidence="1 2">
    <name type="scientific">Aeromicrobium chenweiae</name>
    <dbReference type="NCBI Taxonomy" id="2079793"/>
    <lineage>
        <taxon>Bacteria</taxon>
        <taxon>Bacillati</taxon>
        <taxon>Actinomycetota</taxon>
        <taxon>Actinomycetes</taxon>
        <taxon>Propionibacteriales</taxon>
        <taxon>Nocardioidaceae</taxon>
        <taxon>Aeromicrobium</taxon>
    </lineage>
</organism>
<protein>
    <submittedName>
        <fullName evidence="1">Uncharacterized protein</fullName>
    </submittedName>
</protein>
<dbReference type="KEGG" id="aez:C3E78_12880"/>
<accession>A0A2S0WNY6</accession>
<keyword evidence="2" id="KW-1185">Reference proteome</keyword>
<gene>
    <name evidence="1" type="ORF">C3E78_12880</name>
</gene>
<dbReference type="GO" id="GO:0000287">
    <property type="term" value="F:magnesium ion binding"/>
    <property type="evidence" value="ECO:0007669"/>
    <property type="project" value="InterPro"/>
</dbReference>
<accession>A0A5F2EWH9</accession>
<dbReference type="GO" id="GO:0043743">
    <property type="term" value="F:LPPG:FO 2-phospho-L-lactate transferase activity"/>
    <property type="evidence" value="ECO:0007669"/>
    <property type="project" value="InterPro"/>
</dbReference>
<proteinExistence type="predicted"/>
<name>A0A2S0WNY6_9ACTN</name>